<dbReference type="GO" id="GO:0015074">
    <property type="term" value="P:DNA integration"/>
    <property type="evidence" value="ECO:0007669"/>
    <property type="project" value="InterPro"/>
</dbReference>
<dbReference type="NCBIfam" id="NF033516">
    <property type="entry name" value="transpos_IS3"/>
    <property type="match status" value="1"/>
</dbReference>
<organism evidence="2 3">
    <name type="scientific">Maricaulis maris (strain MCS10)</name>
    <name type="common">Caulobacter maris</name>
    <dbReference type="NCBI Taxonomy" id="394221"/>
    <lineage>
        <taxon>Bacteria</taxon>
        <taxon>Pseudomonadati</taxon>
        <taxon>Pseudomonadota</taxon>
        <taxon>Alphaproteobacteria</taxon>
        <taxon>Maricaulales</taxon>
        <taxon>Maricaulaceae</taxon>
        <taxon>Maricaulis</taxon>
    </lineage>
</organism>
<dbReference type="Proteomes" id="UP000001964">
    <property type="component" value="Chromosome"/>
</dbReference>
<dbReference type="GO" id="GO:0004803">
    <property type="term" value="F:transposase activity"/>
    <property type="evidence" value="ECO:0007669"/>
    <property type="project" value="InterPro"/>
</dbReference>
<dbReference type="AlphaFoldDB" id="Q0ALU1"/>
<dbReference type="GO" id="GO:0003677">
    <property type="term" value="F:DNA binding"/>
    <property type="evidence" value="ECO:0007669"/>
    <property type="project" value="InterPro"/>
</dbReference>
<dbReference type="InterPro" id="IPR025948">
    <property type="entry name" value="HTH-like_dom"/>
</dbReference>
<dbReference type="Pfam" id="PF13276">
    <property type="entry name" value="HTH_21"/>
    <property type="match status" value="1"/>
</dbReference>
<accession>Q0ALU1</accession>
<evidence type="ECO:0000313" key="2">
    <source>
        <dbReference type="EMBL" id="ABI66752.1"/>
    </source>
</evidence>
<dbReference type="SUPFAM" id="SSF53098">
    <property type="entry name" value="Ribonuclease H-like"/>
    <property type="match status" value="1"/>
</dbReference>
<dbReference type="KEGG" id="mmr:Mmar10_2460"/>
<dbReference type="InterPro" id="IPR009057">
    <property type="entry name" value="Homeodomain-like_sf"/>
</dbReference>
<evidence type="ECO:0000313" key="3">
    <source>
        <dbReference type="Proteomes" id="UP000001964"/>
    </source>
</evidence>
<dbReference type="InterPro" id="IPR036397">
    <property type="entry name" value="RNaseH_sf"/>
</dbReference>
<feature type="domain" description="Integrase catalytic" evidence="1">
    <location>
        <begin position="198"/>
        <end position="298"/>
    </location>
</feature>
<reference evidence="2 3" key="1">
    <citation type="submission" date="2006-08" db="EMBL/GenBank/DDBJ databases">
        <title>Complete sequence of Maricaulis maris MCS10.</title>
        <authorList>
            <consortium name="US DOE Joint Genome Institute"/>
            <person name="Copeland A."/>
            <person name="Lucas S."/>
            <person name="Lapidus A."/>
            <person name="Barry K."/>
            <person name="Detter J.C."/>
            <person name="Glavina del Rio T."/>
            <person name="Hammon N."/>
            <person name="Israni S."/>
            <person name="Dalin E."/>
            <person name="Tice H."/>
            <person name="Pitluck S."/>
            <person name="Saunders E."/>
            <person name="Brettin T."/>
            <person name="Bruce D."/>
            <person name="Han C."/>
            <person name="Tapia R."/>
            <person name="Gilna P."/>
            <person name="Schmutz J."/>
            <person name="Larimer F."/>
            <person name="Land M."/>
            <person name="Hauser L."/>
            <person name="Kyrpides N."/>
            <person name="Mikhailova N."/>
            <person name="Viollier P."/>
            <person name="Stephens C."/>
            <person name="Richardson P."/>
        </authorList>
    </citation>
    <scope>NUCLEOTIDE SEQUENCE [LARGE SCALE GENOMIC DNA]</scope>
    <source>
        <strain evidence="2 3">MCS10</strain>
    </source>
</reference>
<dbReference type="eggNOG" id="COG2963">
    <property type="taxonomic scope" value="Bacteria"/>
</dbReference>
<dbReference type="PANTHER" id="PTHR47515:SF1">
    <property type="entry name" value="BLR2054 PROTEIN"/>
    <property type="match status" value="1"/>
</dbReference>
<dbReference type="Pfam" id="PF01527">
    <property type="entry name" value="HTH_Tnp_1"/>
    <property type="match status" value="1"/>
</dbReference>
<dbReference type="GO" id="GO:0006313">
    <property type="term" value="P:DNA transposition"/>
    <property type="evidence" value="ECO:0007669"/>
    <property type="project" value="InterPro"/>
</dbReference>
<proteinExistence type="predicted"/>
<dbReference type="SUPFAM" id="SSF46689">
    <property type="entry name" value="Homeodomain-like"/>
    <property type="match status" value="1"/>
</dbReference>
<dbReference type="InterPro" id="IPR012337">
    <property type="entry name" value="RNaseH-like_sf"/>
</dbReference>
<dbReference type="PANTHER" id="PTHR47515">
    <property type="entry name" value="LOW CALCIUM RESPONSE LOCUS PROTEIN T"/>
    <property type="match status" value="1"/>
</dbReference>
<dbReference type="Pfam" id="PF00665">
    <property type="entry name" value="rve"/>
    <property type="match status" value="1"/>
</dbReference>
<dbReference type="InterPro" id="IPR002514">
    <property type="entry name" value="Transposase_8"/>
</dbReference>
<protein>
    <submittedName>
        <fullName evidence="2">Transposase IS3/IS911 family protein</fullName>
    </submittedName>
</protein>
<dbReference type="HOGENOM" id="CLU_027402_31_0_5"/>
<keyword evidence="3" id="KW-1185">Reference proteome</keyword>
<dbReference type="InterPro" id="IPR048020">
    <property type="entry name" value="Transpos_IS3"/>
</dbReference>
<sequence length="298" mass="34235">MRKSRYSEEQIIGMFREHEAGVTTKELCRKYGISDATLHKYKVKFGGMTVSDAQRLRTLESENAKLKRLLAEQIQGNAAPNDLAPKLLTPDVKRRAARHLVEAHGLSERRACRLVRLDRSTFQYRKRDAGDEVLRERLLDLAGERRRLGYRRLGILLAREGLNVNHKKLYRINREVGLAVRRRRGRKRATGTRRPVVLPSGPSQRWSLDFVSDALADGRRFRTLCVVDDFTREALAIVVDTSLSGVRVGRELDRIIAWRGRPAMIVLDNGTELRSHAILRWQRARGVEWHYIASGKPQ</sequence>
<dbReference type="Gene3D" id="3.30.420.10">
    <property type="entry name" value="Ribonuclease H-like superfamily/Ribonuclease H"/>
    <property type="match status" value="1"/>
</dbReference>
<evidence type="ECO:0000259" key="1">
    <source>
        <dbReference type="PROSITE" id="PS50994"/>
    </source>
</evidence>
<dbReference type="PROSITE" id="PS50994">
    <property type="entry name" value="INTEGRASE"/>
    <property type="match status" value="1"/>
</dbReference>
<name>Q0ALU1_MARMM</name>
<dbReference type="EMBL" id="CP000449">
    <property type="protein sequence ID" value="ABI66752.1"/>
    <property type="molecule type" value="Genomic_DNA"/>
</dbReference>
<gene>
    <name evidence="2" type="ordered locus">Mmar10_2460</name>
</gene>
<dbReference type="eggNOG" id="COG2801">
    <property type="taxonomic scope" value="Bacteria"/>
</dbReference>
<dbReference type="InterPro" id="IPR001584">
    <property type="entry name" value="Integrase_cat-core"/>
</dbReference>